<feature type="compositionally biased region" description="Basic and acidic residues" evidence="1">
    <location>
        <begin position="629"/>
        <end position="654"/>
    </location>
</feature>
<feature type="region of interest" description="Disordered" evidence="1">
    <location>
        <begin position="598"/>
        <end position="654"/>
    </location>
</feature>
<evidence type="ECO:0000313" key="4">
    <source>
        <dbReference type="Proteomes" id="UP000807342"/>
    </source>
</evidence>
<evidence type="ECO:0000256" key="1">
    <source>
        <dbReference type="SAM" id="MobiDB-lite"/>
    </source>
</evidence>
<evidence type="ECO:0000256" key="2">
    <source>
        <dbReference type="SAM" id="Phobius"/>
    </source>
</evidence>
<proteinExistence type="predicted"/>
<reference evidence="3" key="1">
    <citation type="submission" date="2020-11" db="EMBL/GenBank/DDBJ databases">
        <authorList>
            <consortium name="DOE Joint Genome Institute"/>
            <person name="Ahrendt S."/>
            <person name="Riley R."/>
            <person name="Andreopoulos W."/>
            <person name="Labutti K."/>
            <person name="Pangilinan J."/>
            <person name="Ruiz-Duenas F.J."/>
            <person name="Barrasa J.M."/>
            <person name="Sanchez-Garcia M."/>
            <person name="Camarero S."/>
            <person name="Miyauchi S."/>
            <person name="Serrano A."/>
            <person name="Linde D."/>
            <person name="Babiker R."/>
            <person name="Drula E."/>
            <person name="Ayuso-Fernandez I."/>
            <person name="Pacheco R."/>
            <person name="Padilla G."/>
            <person name="Ferreira P."/>
            <person name="Barriuso J."/>
            <person name="Kellner H."/>
            <person name="Castanera R."/>
            <person name="Alfaro M."/>
            <person name="Ramirez L."/>
            <person name="Pisabarro A.G."/>
            <person name="Kuo A."/>
            <person name="Tritt A."/>
            <person name="Lipzen A."/>
            <person name="He G."/>
            <person name="Yan M."/>
            <person name="Ng V."/>
            <person name="Cullen D."/>
            <person name="Martin F."/>
            <person name="Rosso M.-N."/>
            <person name="Henrissat B."/>
            <person name="Hibbett D."/>
            <person name="Martinez A.T."/>
            <person name="Grigoriev I.V."/>
        </authorList>
    </citation>
    <scope>NUCLEOTIDE SEQUENCE</scope>
    <source>
        <strain evidence="3">MF-IS2</strain>
    </source>
</reference>
<dbReference type="Proteomes" id="UP000807342">
    <property type="component" value="Unassembled WGS sequence"/>
</dbReference>
<keyword evidence="2" id="KW-0812">Transmembrane</keyword>
<feature type="region of interest" description="Disordered" evidence="1">
    <location>
        <begin position="307"/>
        <end position="358"/>
    </location>
</feature>
<evidence type="ECO:0000313" key="3">
    <source>
        <dbReference type="EMBL" id="KAF9448485.1"/>
    </source>
</evidence>
<dbReference type="AlphaFoldDB" id="A0A9P5XD51"/>
<keyword evidence="2" id="KW-1133">Transmembrane helix</keyword>
<feature type="region of interest" description="Disordered" evidence="1">
    <location>
        <begin position="1"/>
        <end position="92"/>
    </location>
</feature>
<accession>A0A9P5XD51</accession>
<protein>
    <submittedName>
        <fullName evidence="3">Uncharacterized protein</fullName>
    </submittedName>
</protein>
<feature type="region of interest" description="Disordered" evidence="1">
    <location>
        <begin position="468"/>
        <end position="509"/>
    </location>
</feature>
<organism evidence="3 4">
    <name type="scientific">Macrolepiota fuliginosa MF-IS2</name>
    <dbReference type="NCBI Taxonomy" id="1400762"/>
    <lineage>
        <taxon>Eukaryota</taxon>
        <taxon>Fungi</taxon>
        <taxon>Dikarya</taxon>
        <taxon>Basidiomycota</taxon>
        <taxon>Agaricomycotina</taxon>
        <taxon>Agaricomycetes</taxon>
        <taxon>Agaricomycetidae</taxon>
        <taxon>Agaricales</taxon>
        <taxon>Agaricineae</taxon>
        <taxon>Agaricaceae</taxon>
        <taxon>Macrolepiota</taxon>
    </lineage>
</organism>
<feature type="compositionally biased region" description="Gly residues" evidence="1">
    <location>
        <begin position="480"/>
        <end position="495"/>
    </location>
</feature>
<feature type="compositionally biased region" description="Basic and acidic residues" evidence="1">
    <location>
        <begin position="24"/>
        <end position="34"/>
    </location>
</feature>
<feature type="compositionally biased region" description="Low complexity" evidence="1">
    <location>
        <begin position="322"/>
        <end position="343"/>
    </location>
</feature>
<feature type="transmembrane region" description="Helical" evidence="2">
    <location>
        <begin position="766"/>
        <end position="789"/>
    </location>
</feature>
<name>A0A9P5XD51_9AGAR</name>
<sequence length="815" mass="87414">MVASFERSGPSRSVSPDKGPSSVKRMDSLKHSSDPETDSAAINPIQSRPRPQSDIFPSRSSYAMAPASEDTATATNGDTERKKEPRLLPYPPSQQILPEYTAFGTSPQSNNIQGMSTFGPYDSTQDASFAPFPSGVLPFSPQSTGTTIPSPSPSDHLDQYGQPQSFDALYTNTFVDGVRPLPLPPHPGQMYQPPVSMQGYGGAVIDDVNYVSENGVYSPHGQHHHHHIVTAPVPHVQVQHVPGEPSHVQTPVVDVDIDQQQQQQPLHQLLQPRSQPVLPILAPQPRHGGRESPTKLLEEKLEEILEPRPRSRVVSGAGISTSPSHSRVLESSSPSRPRSRVASMNLTGNGNGSVRVGSRVPSTASLSAVMNGVGEKGSDVPDVGNGGSGLLGVGGPSHPHRTRVISLSSRTHSHRLSGVEVWGENHRHIVVPPDEELDVQYNAEEVNVKEVEGEEEVGIEALLEKETPDLSMPVPEENGNGNGNGHGREGSGSGSTGSVVHSRAGSLREPKSAVITVVERKPSARLRRDEAGVGGGEESMEALLAKADSASVRKKMNGNGNGKRRTPLSGVEAWEMINVDTVKHVEGDGMGRSIEDIFSPVPVRPPTPSHARVQARARASPSPPKTKLKPKDKSDEAGRLDELDKKEKELERSVGETRRMVEEIRGRLGSVERWIAEKERLAEVGLESEKRREEERRNGGGGVGIVGWPVDVVKRVLSASRVPGMLGLSAWLGVGPSSEPSSASENRQDTQTRMRKETLVRRCARLGLGLSTYAVLFGIGVCVALLRLLGKRPGLPARFGGAGAGVRMVNGALRG</sequence>
<dbReference type="EMBL" id="MU151159">
    <property type="protein sequence ID" value="KAF9448485.1"/>
    <property type="molecule type" value="Genomic_DNA"/>
</dbReference>
<comment type="caution">
    <text evidence="3">The sequence shown here is derived from an EMBL/GenBank/DDBJ whole genome shotgun (WGS) entry which is preliminary data.</text>
</comment>
<gene>
    <name evidence="3" type="ORF">P691DRAFT_39409</name>
</gene>
<keyword evidence="4" id="KW-1185">Reference proteome</keyword>
<keyword evidence="2" id="KW-0472">Membrane</keyword>